<feature type="transmembrane region" description="Helical" evidence="6">
    <location>
        <begin position="447"/>
        <end position="465"/>
    </location>
</feature>
<name>A0A401XII9_9FLAO</name>
<evidence type="ECO:0000256" key="3">
    <source>
        <dbReference type="ARBA" id="ARBA00022692"/>
    </source>
</evidence>
<sequence>MTSENKSPLKFSNVVKEAIYIGTYPTRKIEDVLEYIKAHTKIAGTNPKWDSRAISVFLTLLIISISVYIYAKQQSIPKEAALMIFIFVFACLLWITEAIPLFATSLLIIGLQVLLLANPGNWSNLGFENPENQQDFKHYFQPLAEPVIYLFLGGFILAQACVKRGVDQTLATWMLRYFGATPVQLIIGIMGFTALFSMWMSNTATTAMMLTLLGPILSQMSDEKKFQKALILAVPFAANIGGMGTPIGSPPNAIALGFLQNKGLNIGFTDWMIIAIPICIVLLAITAFLLIAIFPPKNNKLSISIQPADLDPKKVFVMSIFTITVLLWMTEKIHGLPTSVVALLPVVVFSVTGLIKKNDINSLEWNVLILIAGGIALGRGMSDTGLDRMVLEFLPDDRNILLISLMVATLALSTVISNTAAANLLIPIGISAAFAFGQTDVVFAKELAFSIALSASLAMALPVSTPPNALAYASGMLKSQDFIKLGAIIGIIGLFTVYLLSFFLFPILS</sequence>
<feature type="domain" description="Citrate transporter-like" evidence="7">
    <location>
        <begin position="92"/>
        <end position="452"/>
    </location>
</feature>
<feature type="transmembrane region" description="Helical" evidence="6">
    <location>
        <begin position="400"/>
        <end position="426"/>
    </location>
</feature>
<accession>A0A401XII9</accession>
<dbReference type="PANTHER" id="PTHR10283">
    <property type="entry name" value="SOLUTE CARRIER FAMILY 13 MEMBER"/>
    <property type="match status" value="1"/>
</dbReference>
<keyword evidence="2" id="KW-0813">Transport</keyword>
<dbReference type="EMBL" id="BHZE01000002">
    <property type="protein sequence ID" value="GCD76811.1"/>
    <property type="molecule type" value="Genomic_DNA"/>
</dbReference>
<dbReference type="CDD" id="cd01115">
    <property type="entry name" value="SLC13_permease"/>
    <property type="match status" value="1"/>
</dbReference>
<dbReference type="PANTHER" id="PTHR10283:SF92">
    <property type="entry name" value="LOW-AFFINITY PHOSPHATE TRANSPORTER PHO91"/>
    <property type="match status" value="1"/>
</dbReference>
<dbReference type="InterPro" id="IPR004680">
    <property type="entry name" value="Cit_transptr-like_dom"/>
</dbReference>
<feature type="transmembrane region" description="Helical" evidence="6">
    <location>
        <begin position="336"/>
        <end position="355"/>
    </location>
</feature>
<dbReference type="GO" id="GO:0005315">
    <property type="term" value="F:phosphate transmembrane transporter activity"/>
    <property type="evidence" value="ECO:0007669"/>
    <property type="project" value="TreeGrafter"/>
</dbReference>
<dbReference type="Proteomes" id="UP000286715">
    <property type="component" value="Unassembled WGS sequence"/>
</dbReference>
<evidence type="ECO:0000259" key="7">
    <source>
        <dbReference type="Pfam" id="PF03600"/>
    </source>
</evidence>
<comment type="subcellular location">
    <subcellularLocation>
        <location evidence="1">Membrane</location>
        <topology evidence="1">Multi-pass membrane protein</topology>
    </subcellularLocation>
</comment>
<feature type="transmembrane region" description="Helical" evidence="6">
    <location>
        <begin position="229"/>
        <end position="248"/>
    </location>
</feature>
<keyword evidence="3 6" id="KW-0812">Transmembrane</keyword>
<comment type="caution">
    <text evidence="8">The sequence shown here is derived from an EMBL/GenBank/DDBJ whole genome shotgun (WGS) entry which is preliminary data.</text>
</comment>
<keyword evidence="5 6" id="KW-0472">Membrane</keyword>
<dbReference type="NCBIfam" id="TIGR00785">
    <property type="entry name" value="dass"/>
    <property type="match status" value="1"/>
</dbReference>
<proteinExistence type="predicted"/>
<evidence type="ECO:0000256" key="1">
    <source>
        <dbReference type="ARBA" id="ARBA00004141"/>
    </source>
</evidence>
<reference evidence="8 9" key="1">
    <citation type="submission" date="2018-11" db="EMBL/GenBank/DDBJ databases">
        <title>Schleiferia aggregans sp. nov., a moderately thermophilic heterotrophic bacterium isolated from microbial mats at a terrestrial hot spring.</title>
        <authorList>
            <person name="Iino T."/>
            <person name="Ohkuma M."/>
            <person name="Haruta S."/>
        </authorList>
    </citation>
    <scope>NUCLEOTIDE SEQUENCE [LARGE SCALE GENOMIC DNA]</scope>
    <source>
        <strain evidence="8 9">LA</strain>
    </source>
</reference>
<feature type="transmembrane region" description="Helical" evidence="6">
    <location>
        <begin position="268"/>
        <end position="294"/>
    </location>
</feature>
<evidence type="ECO:0000256" key="2">
    <source>
        <dbReference type="ARBA" id="ARBA00022448"/>
    </source>
</evidence>
<dbReference type="AlphaFoldDB" id="A0A401XII9"/>
<feature type="transmembrane region" description="Helical" evidence="6">
    <location>
        <begin position="174"/>
        <end position="193"/>
    </location>
</feature>
<evidence type="ECO:0000313" key="8">
    <source>
        <dbReference type="EMBL" id="GCD76811.1"/>
    </source>
</evidence>
<evidence type="ECO:0000256" key="5">
    <source>
        <dbReference type="ARBA" id="ARBA00023136"/>
    </source>
</evidence>
<feature type="transmembrane region" description="Helical" evidence="6">
    <location>
        <begin position="485"/>
        <end position="508"/>
    </location>
</feature>
<keyword evidence="4 6" id="KW-1133">Transmembrane helix</keyword>
<feature type="transmembrane region" description="Helical" evidence="6">
    <location>
        <begin position="362"/>
        <end position="380"/>
    </location>
</feature>
<feature type="transmembrane region" description="Helical" evidence="6">
    <location>
        <begin position="315"/>
        <end position="330"/>
    </location>
</feature>
<evidence type="ECO:0000256" key="6">
    <source>
        <dbReference type="SAM" id="Phobius"/>
    </source>
</evidence>
<dbReference type="RefSeq" id="WP_124396881.1">
    <property type="nucleotide sequence ID" value="NZ_BHZE01000002.1"/>
</dbReference>
<feature type="transmembrane region" description="Helical" evidence="6">
    <location>
        <begin position="82"/>
        <end position="115"/>
    </location>
</feature>
<protein>
    <submittedName>
        <fullName evidence="8">Sodium:sulfate symporter</fullName>
    </submittedName>
</protein>
<dbReference type="GO" id="GO:0005886">
    <property type="term" value="C:plasma membrane"/>
    <property type="evidence" value="ECO:0007669"/>
    <property type="project" value="TreeGrafter"/>
</dbReference>
<organism evidence="8 9">
    <name type="scientific">Thermaurantimonas aggregans</name>
    <dbReference type="NCBI Taxonomy" id="2173829"/>
    <lineage>
        <taxon>Bacteria</taxon>
        <taxon>Pseudomonadati</taxon>
        <taxon>Bacteroidota</taxon>
        <taxon>Flavobacteriia</taxon>
        <taxon>Flavobacteriales</taxon>
        <taxon>Schleiferiaceae</taxon>
        <taxon>Thermaurantimonas</taxon>
    </lineage>
</organism>
<evidence type="ECO:0000313" key="9">
    <source>
        <dbReference type="Proteomes" id="UP000286715"/>
    </source>
</evidence>
<keyword evidence="9" id="KW-1185">Reference proteome</keyword>
<dbReference type="InterPro" id="IPR001898">
    <property type="entry name" value="SLC13A/DASS"/>
</dbReference>
<dbReference type="Pfam" id="PF03600">
    <property type="entry name" value="CitMHS"/>
    <property type="match status" value="1"/>
</dbReference>
<evidence type="ECO:0000256" key="4">
    <source>
        <dbReference type="ARBA" id="ARBA00022989"/>
    </source>
</evidence>
<gene>
    <name evidence="8" type="primary">citT</name>
    <name evidence="8" type="ORF">JCM31826_02930</name>
</gene>
<feature type="transmembrane region" description="Helical" evidence="6">
    <location>
        <begin position="53"/>
        <end position="70"/>
    </location>
</feature>
<feature type="transmembrane region" description="Helical" evidence="6">
    <location>
        <begin position="146"/>
        <end position="162"/>
    </location>
</feature>